<dbReference type="PANTHER" id="PTHR43698">
    <property type="entry name" value="RIBD C-TERMINAL DOMAIN CONTAINING PROTEIN"/>
    <property type="match status" value="1"/>
</dbReference>
<feature type="chain" id="PRO_5011442010" evidence="1">
    <location>
        <begin position="21"/>
        <end position="157"/>
    </location>
</feature>
<dbReference type="EMBL" id="FOVR01000003">
    <property type="protein sequence ID" value="SFO16296.1"/>
    <property type="molecule type" value="Genomic_DNA"/>
</dbReference>
<gene>
    <name evidence="3" type="ORF">SAMN04488056_103398</name>
</gene>
<dbReference type="Proteomes" id="UP000199236">
    <property type="component" value="Unassembled WGS sequence"/>
</dbReference>
<dbReference type="InterPro" id="IPR011051">
    <property type="entry name" value="RmlC_Cupin_sf"/>
</dbReference>
<name>A0A1I5EY19_9HYPH</name>
<dbReference type="Pfam" id="PF07883">
    <property type="entry name" value="Cupin_2"/>
    <property type="match status" value="1"/>
</dbReference>
<reference evidence="3 4" key="1">
    <citation type="submission" date="2016-10" db="EMBL/GenBank/DDBJ databases">
        <authorList>
            <person name="de Groot N.N."/>
        </authorList>
    </citation>
    <scope>NUCLEOTIDE SEQUENCE [LARGE SCALE GENOMIC DNA]</scope>
    <source>
        <strain evidence="3 4">CGMCC 1.9157</strain>
    </source>
</reference>
<dbReference type="AlphaFoldDB" id="A0A1I5EY19"/>
<protein>
    <submittedName>
        <fullName evidence="3">Cupin domain protein</fullName>
    </submittedName>
</protein>
<dbReference type="InterPro" id="IPR013096">
    <property type="entry name" value="Cupin_2"/>
</dbReference>
<dbReference type="SUPFAM" id="SSF51182">
    <property type="entry name" value="RmlC-like cupins"/>
    <property type="match status" value="1"/>
</dbReference>
<evidence type="ECO:0000313" key="4">
    <source>
        <dbReference type="Proteomes" id="UP000199236"/>
    </source>
</evidence>
<keyword evidence="4" id="KW-1185">Reference proteome</keyword>
<feature type="signal peptide" evidence="1">
    <location>
        <begin position="1"/>
        <end position="20"/>
    </location>
</feature>
<sequence>MFKKTAITLTALLLSTGAFAQGMEKFSGSDRKGMIAPKENFTGTAYVEMIFSNEDPFVVNAGKVTFLPNARSNWHTHPAGQMLVVTEGRGWVQEEGKERLVMEAGDVIWCPPDVKHWHGATDSSSVTHYAIQQFEEGKNVNWMDAVTDDQYNPEAAN</sequence>
<keyword evidence="1" id="KW-0732">Signal</keyword>
<evidence type="ECO:0000313" key="3">
    <source>
        <dbReference type="EMBL" id="SFO16296.1"/>
    </source>
</evidence>
<proteinExistence type="predicted"/>
<dbReference type="InterPro" id="IPR047263">
    <property type="entry name" value="HNL-like_cupin"/>
</dbReference>
<dbReference type="OrthoDB" id="9802489at2"/>
<dbReference type="STRING" id="655353.SAMN04488056_103398"/>
<dbReference type="PANTHER" id="PTHR43698:SF1">
    <property type="entry name" value="BLL4564 PROTEIN"/>
    <property type="match status" value="1"/>
</dbReference>
<evidence type="ECO:0000256" key="1">
    <source>
        <dbReference type="SAM" id="SignalP"/>
    </source>
</evidence>
<accession>A0A1I5EY19</accession>
<dbReference type="RefSeq" id="WP_090071150.1">
    <property type="nucleotide sequence ID" value="NZ_FOVR01000003.1"/>
</dbReference>
<organism evidence="3 4">
    <name type="scientific">Cohaesibacter marisflavi</name>
    <dbReference type="NCBI Taxonomy" id="655353"/>
    <lineage>
        <taxon>Bacteria</taxon>
        <taxon>Pseudomonadati</taxon>
        <taxon>Pseudomonadota</taxon>
        <taxon>Alphaproteobacteria</taxon>
        <taxon>Hyphomicrobiales</taxon>
        <taxon>Cohaesibacteraceae</taxon>
    </lineage>
</organism>
<feature type="domain" description="Cupin type-2" evidence="2">
    <location>
        <begin position="64"/>
        <end position="125"/>
    </location>
</feature>
<dbReference type="Gene3D" id="2.60.120.10">
    <property type="entry name" value="Jelly Rolls"/>
    <property type="match status" value="1"/>
</dbReference>
<dbReference type="InterPro" id="IPR014710">
    <property type="entry name" value="RmlC-like_jellyroll"/>
</dbReference>
<evidence type="ECO:0000259" key="2">
    <source>
        <dbReference type="Pfam" id="PF07883"/>
    </source>
</evidence>
<dbReference type="CDD" id="cd02233">
    <property type="entry name" value="cupin_HNL-like"/>
    <property type="match status" value="1"/>
</dbReference>